<proteinExistence type="predicted"/>
<sequence length="38" mass="4525">MEPDPIIAISIIVAVIAGCYFVRWWNKYETERKNKNKK</sequence>
<keyword evidence="1" id="KW-1133">Transmembrane helix</keyword>
<keyword evidence="1" id="KW-0812">Transmembrane</keyword>
<organism evidence="2">
    <name type="scientific">marine metagenome</name>
    <dbReference type="NCBI Taxonomy" id="408172"/>
    <lineage>
        <taxon>unclassified sequences</taxon>
        <taxon>metagenomes</taxon>
        <taxon>ecological metagenomes</taxon>
    </lineage>
</organism>
<evidence type="ECO:0000256" key="1">
    <source>
        <dbReference type="SAM" id="Phobius"/>
    </source>
</evidence>
<evidence type="ECO:0000313" key="2">
    <source>
        <dbReference type="EMBL" id="SVA91336.1"/>
    </source>
</evidence>
<accession>A0A381ZQ16</accession>
<gene>
    <name evidence="2" type="ORF">METZ01_LOCUS144190</name>
</gene>
<protein>
    <submittedName>
        <fullName evidence="2">Uncharacterized protein</fullName>
    </submittedName>
</protein>
<reference evidence="2" key="1">
    <citation type="submission" date="2018-05" db="EMBL/GenBank/DDBJ databases">
        <authorList>
            <person name="Lanie J.A."/>
            <person name="Ng W.-L."/>
            <person name="Kazmierczak K.M."/>
            <person name="Andrzejewski T.M."/>
            <person name="Davidsen T.M."/>
            <person name="Wayne K.J."/>
            <person name="Tettelin H."/>
            <person name="Glass J.I."/>
            <person name="Rusch D."/>
            <person name="Podicherti R."/>
            <person name="Tsui H.-C.T."/>
            <person name="Winkler M.E."/>
        </authorList>
    </citation>
    <scope>NUCLEOTIDE SEQUENCE</scope>
</reference>
<dbReference type="AlphaFoldDB" id="A0A381ZQ16"/>
<keyword evidence="1" id="KW-0472">Membrane</keyword>
<name>A0A381ZQ16_9ZZZZ</name>
<feature type="transmembrane region" description="Helical" evidence="1">
    <location>
        <begin position="6"/>
        <end position="25"/>
    </location>
</feature>
<dbReference type="EMBL" id="UINC01022201">
    <property type="protein sequence ID" value="SVA91336.1"/>
    <property type="molecule type" value="Genomic_DNA"/>
</dbReference>